<feature type="transmembrane region" description="Helical" evidence="1">
    <location>
        <begin position="91"/>
        <end position="112"/>
    </location>
</feature>
<evidence type="ECO:0000313" key="3">
    <source>
        <dbReference type="Proteomes" id="UP000297866"/>
    </source>
</evidence>
<keyword evidence="1" id="KW-0472">Membrane</keyword>
<dbReference type="RefSeq" id="WP_134492446.1">
    <property type="nucleotide sequence ID" value="NZ_SOEZ01000074.1"/>
</dbReference>
<dbReference type="AlphaFoldDB" id="A0A4R8UCY2"/>
<feature type="transmembrane region" description="Helical" evidence="1">
    <location>
        <begin position="34"/>
        <end position="52"/>
    </location>
</feature>
<proteinExistence type="predicted"/>
<feature type="transmembrane region" description="Helical" evidence="1">
    <location>
        <begin position="7"/>
        <end position="28"/>
    </location>
</feature>
<keyword evidence="3" id="KW-1185">Reference proteome</keyword>
<comment type="caution">
    <text evidence="2">The sequence shown here is derived from an EMBL/GenBank/DDBJ whole genome shotgun (WGS) entry which is preliminary data.</text>
</comment>
<dbReference type="EMBL" id="SOEZ01000074">
    <property type="protein sequence ID" value="TFB47352.1"/>
    <property type="molecule type" value="Genomic_DNA"/>
</dbReference>
<reference evidence="2 3" key="1">
    <citation type="submission" date="2019-03" db="EMBL/GenBank/DDBJ databases">
        <title>Genomics of glacier-inhabiting Cryobacterium strains.</title>
        <authorList>
            <person name="Liu Q."/>
            <person name="Xin Y.-H."/>
        </authorList>
    </citation>
    <scope>NUCLEOTIDE SEQUENCE [LARGE SCALE GENOMIC DNA]</scope>
    <source>
        <strain evidence="2 3">Sr47</strain>
    </source>
</reference>
<organism evidence="2 3">
    <name type="scientific">Cryobacterium tagatosivorans</name>
    <dbReference type="NCBI Taxonomy" id="1259199"/>
    <lineage>
        <taxon>Bacteria</taxon>
        <taxon>Bacillati</taxon>
        <taxon>Actinomycetota</taxon>
        <taxon>Actinomycetes</taxon>
        <taxon>Micrococcales</taxon>
        <taxon>Microbacteriaceae</taxon>
        <taxon>Cryobacterium</taxon>
    </lineage>
</organism>
<evidence type="ECO:0000256" key="1">
    <source>
        <dbReference type="SAM" id="Phobius"/>
    </source>
</evidence>
<evidence type="ECO:0000313" key="2">
    <source>
        <dbReference type="EMBL" id="TFB47352.1"/>
    </source>
</evidence>
<accession>A0A4R8UCY2</accession>
<protein>
    <submittedName>
        <fullName evidence="2">Uncharacterized protein</fullName>
    </submittedName>
</protein>
<dbReference type="Proteomes" id="UP000297866">
    <property type="component" value="Unassembled WGS sequence"/>
</dbReference>
<feature type="transmembrane region" description="Helical" evidence="1">
    <location>
        <begin position="118"/>
        <end position="140"/>
    </location>
</feature>
<name>A0A4R8UCY2_9MICO</name>
<keyword evidence="1" id="KW-1133">Transmembrane helix</keyword>
<sequence>MPRTVKLASTAAVVAVYLCIGVAGVIALTQGQPIGWIGVGISTLGIGLRVAIEWLRRWQLELAAREIARRAEPGYVKPVIDPADASRRRTIISIAYIGPPLAITIAAIWFALASPSDLQPFAATLAFALLVATGAVVVGIRKGLRKRDDG</sequence>
<keyword evidence="1" id="KW-0812">Transmembrane</keyword>
<gene>
    <name evidence="2" type="ORF">E3O23_15180</name>
</gene>